<dbReference type="OrthoDB" id="5809921at2"/>
<name>A0A3Q9BKE5_9LACT</name>
<dbReference type="InterPro" id="IPR043894">
    <property type="entry name" value="MupG_C"/>
</dbReference>
<dbReference type="EMBL" id="CP034465">
    <property type="protein sequence ID" value="AZP04419.1"/>
    <property type="molecule type" value="Genomic_DNA"/>
</dbReference>
<dbReference type="InterPro" id="IPR008589">
    <property type="entry name" value="MupG"/>
</dbReference>
<dbReference type="InterPro" id="IPR017853">
    <property type="entry name" value="GH"/>
</dbReference>
<evidence type="ECO:0000259" key="1">
    <source>
        <dbReference type="Pfam" id="PF05913"/>
    </source>
</evidence>
<sequence>MKREIGISIYPDQSDPEEDKKYLKKAASLGFQRLFISMLEVSEGKEAVKKKFQQIIQYSSDLGFEVILDVAPNIFSDLEVSYDDLSFFHELGAHGIRLDVGFDGFKESLLTYNEYGLTIELNMSNNVAYLDNILSYQANRSALYGCHNFYPQVGTALPYDFFMECSKRFKQQGLRTAAFVTSGTGHQGPWDVNDGLPTLEMHRRLPIVTQVKHLFATNLIDTVIIGNAYASEEELEAVAAINRIQVEFDFEYMEEATPLEKAILEEEQHYRRGDITDEMIRSTQVRVKYADQSNPPREHEGEFQRGDIVLGNEQFGKYQNELQIVLKPHKDLRKNLVGRIKEQELMLLDYIQPWSKFRLKNTK</sequence>
<dbReference type="Pfam" id="PF05913">
    <property type="entry name" value="MupG_C"/>
    <property type="match status" value="1"/>
</dbReference>
<dbReference type="AlphaFoldDB" id="A0A3Q9BKE5"/>
<dbReference type="Gene3D" id="3.20.20.70">
    <property type="entry name" value="Aldolase class I"/>
    <property type="match status" value="1"/>
</dbReference>
<feature type="domain" description="6-phospho-N-acetylmuramidase C-terminal" evidence="1">
    <location>
        <begin position="247"/>
        <end position="360"/>
    </location>
</feature>
<dbReference type="InterPro" id="IPR029000">
    <property type="entry name" value="Cyclophilin-like_dom_sf"/>
</dbReference>
<accession>A0A3Q9BKE5</accession>
<organism evidence="3 4">
    <name type="scientific">Jeotgalibaca ciconiae</name>
    <dbReference type="NCBI Taxonomy" id="2496265"/>
    <lineage>
        <taxon>Bacteria</taxon>
        <taxon>Bacillati</taxon>
        <taxon>Bacillota</taxon>
        <taxon>Bacilli</taxon>
        <taxon>Lactobacillales</taxon>
        <taxon>Carnobacteriaceae</taxon>
        <taxon>Jeotgalibaca</taxon>
    </lineage>
</organism>
<dbReference type="Gene3D" id="2.40.100.10">
    <property type="entry name" value="Cyclophilin-like"/>
    <property type="match status" value="1"/>
</dbReference>
<feature type="domain" description="6-phospho-N-acetylmuramidase N-terminal" evidence="2">
    <location>
        <begin position="5"/>
        <end position="239"/>
    </location>
</feature>
<protein>
    <submittedName>
        <fullName evidence="3">DUF871 domain-containing protein</fullName>
    </submittedName>
</protein>
<evidence type="ECO:0000313" key="3">
    <source>
        <dbReference type="EMBL" id="AZP04419.1"/>
    </source>
</evidence>
<dbReference type="RefSeq" id="WP_126109813.1">
    <property type="nucleotide sequence ID" value="NZ_CP034465.1"/>
</dbReference>
<evidence type="ECO:0000313" key="4">
    <source>
        <dbReference type="Proteomes" id="UP000273326"/>
    </source>
</evidence>
<dbReference type="Proteomes" id="UP000273326">
    <property type="component" value="Chromosome"/>
</dbReference>
<gene>
    <name evidence="3" type="ORF">EJN90_07120</name>
</gene>
<dbReference type="PANTHER" id="PTHR38435">
    <property type="match status" value="1"/>
</dbReference>
<dbReference type="KEGG" id="jeh:EJN90_07120"/>
<dbReference type="InterPro" id="IPR013785">
    <property type="entry name" value="Aldolase_TIM"/>
</dbReference>
<evidence type="ECO:0000259" key="2">
    <source>
        <dbReference type="Pfam" id="PF19200"/>
    </source>
</evidence>
<dbReference type="PANTHER" id="PTHR38435:SF1">
    <property type="entry name" value="DUF871 DOMAIN-CONTAINING PROTEIN"/>
    <property type="match status" value="1"/>
</dbReference>
<dbReference type="SUPFAM" id="SSF51445">
    <property type="entry name" value="(Trans)glycosidases"/>
    <property type="match status" value="1"/>
</dbReference>
<dbReference type="SUPFAM" id="SSF50891">
    <property type="entry name" value="Cyclophilin-like"/>
    <property type="match status" value="1"/>
</dbReference>
<proteinExistence type="predicted"/>
<dbReference type="InterPro" id="IPR043797">
    <property type="entry name" value="MupG_N"/>
</dbReference>
<dbReference type="Pfam" id="PF19200">
    <property type="entry name" value="MupG_N"/>
    <property type="match status" value="1"/>
</dbReference>
<reference evidence="4" key="1">
    <citation type="submission" date="2018-12" db="EMBL/GenBank/DDBJ databases">
        <title>Complete genome sequencing of Jeotgalibaca sp. H21T32.</title>
        <authorList>
            <person name="Bae J.-W."/>
            <person name="Lee S.-Y."/>
        </authorList>
    </citation>
    <scope>NUCLEOTIDE SEQUENCE [LARGE SCALE GENOMIC DNA]</scope>
    <source>
        <strain evidence="4">H21T32</strain>
    </source>
</reference>
<keyword evidence="4" id="KW-1185">Reference proteome</keyword>